<keyword evidence="1" id="KW-0238">DNA-binding</keyword>
<dbReference type="OrthoDB" id="8754475at2759"/>
<dbReference type="GO" id="GO:0003677">
    <property type="term" value="F:DNA binding"/>
    <property type="evidence" value="ECO:0007669"/>
    <property type="project" value="UniProtKB-KW"/>
</dbReference>
<protein>
    <submittedName>
        <fullName evidence="2">Uncharacterized protein</fullName>
    </submittedName>
</protein>
<name>A0A2B4RNS4_STYPI</name>
<dbReference type="Gene3D" id="1.10.150.130">
    <property type="match status" value="1"/>
</dbReference>
<reference evidence="3" key="1">
    <citation type="journal article" date="2017" name="bioRxiv">
        <title>Comparative analysis of the genomes of Stylophora pistillata and Acropora digitifera provides evidence for extensive differences between species of corals.</title>
        <authorList>
            <person name="Voolstra C.R."/>
            <person name="Li Y."/>
            <person name="Liew Y.J."/>
            <person name="Baumgarten S."/>
            <person name="Zoccola D."/>
            <person name="Flot J.-F."/>
            <person name="Tambutte S."/>
            <person name="Allemand D."/>
            <person name="Aranda M."/>
        </authorList>
    </citation>
    <scope>NUCLEOTIDE SEQUENCE [LARGE SCALE GENOMIC DNA]</scope>
</reference>
<comment type="caution">
    <text evidence="2">The sequence shown here is derived from an EMBL/GenBank/DDBJ whole genome shotgun (WGS) entry which is preliminary data.</text>
</comment>
<proteinExistence type="predicted"/>
<evidence type="ECO:0000313" key="2">
    <source>
        <dbReference type="EMBL" id="PFX17892.1"/>
    </source>
</evidence>
<dbReference type="PANTHER" id="PTHR35617:SF3">
    <property type="entry name" value="CORE-BINDING (CB) DOMAIN-CONTAINING PROTEIN"/>
    <property type="match status" value="1"/>
</dbReference>
<dbReference type="EMBL" id="LSMT01000443">
    <property type="protein sequence ID" value="PFX17892.1"/>
    <property type="molecule type" value="Genomic_DNA"/>
</dbReference>
<dbReference type="PANTHER" id="PTHR35617">
    <property type="entry name" value="PHAGE_INTEGRASE DOMAIN-CONTAINING PROTEIN"/>
    <property type="match status" value="1"/>
</dbReference>
<dbReference type="Proteomes" id="UP000225706">
    <property type="component" value="Unassembled WGS sequence"/>
</dbReference>
<dbReference type="AlphaFoldDB" id="A0A2B4RNS4"/>
<dbReference type="InterPro" id="IPR010998">
    <property type="entry name" value="Integrase_recombinase_N"/>
</dbReference>
<evidence type="ECO:0000256" key="1">
    <source>
        <dbReference type="ARBA" id="ARBA00023125"/>
    </source>
</evidence>
<keyword evidence="3" id="KW-1185">Reference proteome</keyword>
<gene>
    <name evidence="2" type="ORF">AWC38_SpisGene17770</name>
</gene>
<evidence type="ECO:0000313" key="3">
    <source>
        <dbReference type="Proteomes" id="UP000225706"/>
    </source>
</evidence>
<accession>A0A2B4RNS4</accession>
<sequence length="360" mass="42310">MIKRWWMQLKAATSKGVEPEWQRCSRSVSGMYVAIVSLSAIILKVSNKKGPVGEKALSFEKPFKSDFFSRPRERWHMDRKMTILIFQEVLVHYSSIQVKIKFYYYYYCYYYYYYYKWKSLIWSLWLALGEFQAKCDYMSNYVNTVTTRLCSRESLDKYNLSSSAKDVLMASWREGTSKQYHTYLKRWRQYCDDKDIDLFQPGVNNGVEFLVTLYKAGLGYSAVNTARSALSSLLILENNEKFGVHPLVVRCMKGIFELKPSLPKYNEIWYVRVVLDYLKTFGASSVLSLKELTLKLTMFLCFTTGQRGQTIHKFGINYIQDLGDRYRISVYEKLKQTKPGRHLEPIELLAFSEDKELCVV</sequence>
<organism evidence="2 3">
    <name type="scientific">Stylophora pistillata</name>
    <name type="common">Smooth cauliflower coral</name>
    <dbReference type="NCBI Taxonomy" id="50429"/>
    <lineage>
        <taxon>Eukaryota</taxon>
        <taxon>Metazoa</taxon>
        <taxon>Cnidaria</taxon>
        <taxon>Anthozoa</taxon>
        <taxon>Hexacorallia</taxon>
        <taxon>Scleractinia</taxon>
        <taxon>Astrocoeniina</taxon>
        <taxon>Pocilloporidae</taxon>
        <taxon>Stylophora</taxon>
    </lineage>
</organism>
<dbReference type="SUPFAM" id="SSF47823">
    <property type="entry name" value="lambda integrase-like, N-terminal domain"/>
    <property type="match status" value="1"/>
</dbReference>